<evidence type="ECO:0000256" key="6">
    <source>
        <dbReference type="ARBA" id="ARBA00022692"/>
    </source>
</evidence>
<dbReference type="AlphaFoldDB" id="Q3ATA3"/>
<evidence type="ECO:0000313" key="11">
    <source>
        <dbReference type="EMBL" id="ABB27772.1"/>
    </source>
</evidence>
<evidence type="ECO:0000256" key="7">
    <source>
        <dbReference type="ARBA" id="ARBA00022989"/>
    </source>
</evidence>
<feature type="transmembrane region" description="Helical" evidence="9">
    <location>
        <begin position="368"/>
        <end position="388"/>
    </location>
</feature>
<feature type="transmembrane region" description="Helical" evidence="9">
    <location>
        <begin position="174"/>
        <end position="203"/>
    </location>
</feature>
<keyword evidence="7 9" id="KW-1133">Transmembrane helix</keyword>
<keyword evidence="4" id="KW-0813">Transport</keyword>
<dbReference type="KEGG" id="cch:Cag_0499"/>
<keyword evidence="5 9" id="KW-1003">Cell membrane</keyword>
<dbReference type="HOGENOM" id="CLU_033621_2_1_10"/>
<evidence type="ECO:0000256" key="4">
    <source>
        <dbReference type="ARBA" id="ARBA00022448"/>
    </source>
</evidence>
<dbReference type="eggNOG" id="COG0581">
    <property type="taxonomic scope" value="Bacteria"/>
</dbReference>
<dbReference type="EMBL" id="CP000108">
    <property type="protein sequence ID" value="ABB27772.1"/>
    <property type="molecule type" value="Genomic_DNA"/>
</dbReference>
<dbReference type="Pfam" id="PF11812">
    <property type="entry name" value="DUF3333"/>
    <property type="match status" value="1"/>
</dbReference>
<dbReference type="STRING" id="340177.Cag_0499"/>
<sequence>MNNVKYVIMDNVSIKDERRKQQRLARERRFRFYGISAIVLALSFLVFFFVDIIQKGYKAFAVTEIRSEVVYSPDALDIPQLAFQEDVRDFVSYSVVRMIPSQLEKEPTLMGKSNVQWVVANDEVDQYCKGSDTQLSEEEQQQINALRDAGRVRVTFNALFFTAGDSKLPEVAGILSAIVGTLYVITLTVLFAVPIGVMSALYLQEFAPDNAFTRLIEVNISNLAAIPSIIFGLLGLSIFINFFGVPRSSALAGGLTLALMTLPVIIISTRASLAAVPDSIRHGAYAVGASRLQMVFHHLLPLAVPGITTGTIIGVARALGETAPLLIVGMMAYIPDMPTSITEAATVLPAQIYTWSSASQRAFVEKTAAGIMVLLAVMLVLNAIAFFLRKKYEIKW</sequence>
<proteinExistence type="inferred from homology"/>
<dbReference type="InterPro" id="IPR035906">
    <property type="entry name" value="MetI-like_sf"/>
</dbReference>
<reference evidence="11" key="1">
    <citation type="submission" date="2005-08" db="EMBL/GenBank/DDBJ databases">
        <title>Complete sequence of Chlorobium chlorochromatii CaD3.</title>
        <authorList>
            <person name="Copeland A."/>
            <person name="Lucas S."/>
            <person name="Lapidus A."/>
            <person name="Barry K."/>
            <person name="Detter J.C."/>
            <person name="Glavina T."/>
            <person name="Hammon N."/>
            <person name="Israni S."/>
            <person name="Pitluck S."/>
            <person name="Bryant D."/>
            <person name="Schmutz J."/>
            <person name="Larimer F."/>
            <person name="Land M."/>
            <person name="Kyrpides N."/>
            <person name="Ivanova N."/>
            <person name="Richardson P."/>
        </authorList>
    </citation>
    <scope>NUCLEOTIDE SEQUENCE [LARGE SCALE GENOMIC DNA]</scope>
    <source>
        <strain evidence="11">CaD3</strain>
    </source>
</reference>
<dbReference type="GO" id="GO:0005315">
    <property type="term" value="F:phosphate transmembrane transporter activity"/>
    <property type="evidence" value="ECO:0007669"/>
    <property type="project" value="InterPro"/>
</dbReference>
<dbReference type="PANTHER" id="PTHR43470:SF5">
    <property type="entry name" value="PHOSPHATE TRANSPORT SYSTEM PERMEASE PROTEIN PSTA"/>
    <property type="match status" value="1"/>
</dbReference>
<feature type="domain" description="ABC transmembrane type-1" evidence="10">
    <location>
        <begin position="178"/>
        <end position="385"/>
    </location>
</feature>
<dbReference type="CDD" id="cd06261">
    <property type="entry name" value="TM_PBP2"/>
    <property type="match status" value="1"/>
</dbReference>
<dbReference type="InterPro" id="IPR005672">
    <property type="entry name" value="Phosphate_PstA"/>
</dbReference>
<feature type="transmembrane region" description="Helical" evidence="9">
    <location>
        <begin position="30"/>
        <end position="50"/>
    </location>
</feature>
<dbReference type="GO" id="GO:0005886">
    <property type="term" value="C:plasma membrane"/>
    <property type="evidence" value="ECO:0007669"/>
    <property type="project" value="UniProtKB-SubCell"/>
</dbReference>
<evidence type="ECO:0000256" key="9">
    <source>
        <dbReference type="RuleBase" id="RU363043"/>
    </source>
</evidence>
<evidence type="ECO:0000259" key="10">
    <source>
        <dbReference type="PROSITE" id="PS50928"/>
    </source>
</evidence>
<dbReference type="InterPro" id="IPR024573">
    <property type="entry name" value="DUF3333"/>
</dbReference>
<accession>Q3ATA3</accession>
<feature type="transmembrane region" description="Helical" evidence="9">
    <location>
        <begin position="223"/>
        <end position="244"/>
    </location>
</feature>
<feature type="transmembrane region" description="Helical" evidence="9">
    <location>
        <begin position="294"/>
        <end position="316"/>
    </location>
</feature>
<feature type="transmembrane region" description="Helical" evidence="9">
    <location>
        <begin position="250"/>
        <end position="273"/>
    </location>
</feature>
<evidence type="ECO:0000256" key="2">
    <source>
        <dbReference type="ARBA" id="ARBA00007069"/>
    </source>
</evidence>
<dbReference type="PROSITE" id="PS50928">
    <property type="entry name" value="ABC_TM1"/>
    <property type="match status" value="1"/>
</dbReference>
<keyword evidence="6 9" id="KW-0812">Transmembrane</keyword>
<dbReference type="Gene3D" id="1.10.3720.10">
    <property type="entry name" value="MetI-like"/>
    <property type="match status" value="1"/>
</dbReference>
<dbReference type="SUPFAM" id="SSF161098">
    <property type="entry name" value="MetI-like"/>
    <property type="match status" value="1"/>
</dbReference>
<dbReference type="PANTHER" id="PTHR43470">
    <property type="entry name" value="PHOSPHATE TRANSPORT SYSTEM PERMEASE PROTEIN PSTA-RELATED"/>
    <property type="match status" value="1"/>
</dbReference>
<evidence type="ECO:0000256" key="5">
    <source>
        <dbReference type="ARBA" id="ARBA00022475"/>
    </source>
</evidence>
<comment type="similarity">
    <text evidence="2 9">Belongs to the binding-protein-dependent transport system permease family. CysTW subfamily.</text>
</comment>
<dbReference type="GO" id="GO:0035435">
    <property type="term" value="P:phosphate ion transmembrane transport"/>
    <property type="evidence" value="ECO:0007669"/>
    <property type="project" value="InterPro"/>
</dbReference>
<dbReference type="InterPro" id="IPR000515">
    <property type="entry name" value="MetI-like"/>
</dbReference>
<dbReference type="NCBIfam" id="TIGR00974">
    <property type="entry name" value="3a0107s02c"/>
    <property type="match status" value="1"/>
</dbReference>
<organism evidence="11">
    <name type="scientific">Chlorobium chlorochromatii (strain CaD3)</name>
    <dbReference type="NCBI Taxonomy" id="340177"/>
    <lineage>
        <taxon>Bacteria</taxon>
        <taxon>Pseudomonadati</taxon>
        <taxon>Chlorobiota</taxon>
        <taxon>Chlorobiia</taxon>
        <taxon>Chlorobiales</taxon>
        <taxon>Chlorobiaceae</taxon>
        <taxon>Chlorobium/Pelodictyon group</taxon>
        <taxon>Chlorobium</taxon>
    </lineage>
</organism>
<evidence type="ECO:0000256" key="1">
    <source>
        <dbReference type="ARBA" id="ARBA00004651"/>
    </source>
</evidence>
<evidence type="ECO:0000256" key="3">
    <source>
        <dbReference type="ARBA" id="ARBA00016864"/>
    </source>
</evidence>
<dbReference type="Pfam" id="PF00528">
    <property type="entry name" value="BPD_transp_1"/>
    <property type="match status" value="1"/>
</dbReference>
<keyword evidence="8 9" id="KW-0472">Membrane</keyword>
<comment type="subcellular location">
    <subcellularLocation>
        <location evidence="1 9">Cell membrane</location>
        <topology evidence="1 9">Multi-pass membrane protein</topology>
    </subcellularLocation>
</comment>
<name>Q3ATA3_CHLCH</name>
<protein>
    <recommendedName>
        <fullName evidence="3 9">Phosphate transport system permease protein PstA</fullName>
    </recommendedName>
</protein>
<gene>
    <name evidence="11" type="ordered locus">Cag_0499</name>
</gene>
<evidence type="ECO:0000256" key="8">
    <source>
        <dbReference type="ARBA" id="ARBA00023136"/>
    </source>
</evidence>